<proteinExistence type="predicted"/>
<evidence type="ECO:0000313" key="2">
    <source>
        <dbReference type="RefSeq" id="XP_006817246.1"/>
    </source>
</evidence>
<dbReference type="Proteomes" id="UP000694865">
    <property type="component" value="Unplaced"/>
</dbReference>
<keyword evidence="1" id="KW-1185">Reference proteome</keyword>
<gene>
    <name evidence="2" type="primary">LOC102806442</name>
</gene>
<accession>A0ABM0MB55</accession>
<name>A0ABM0MB55_SACKO</name>
<dbReference type="GeneID" id="102806442"/>
<dbReference type="RefSeq" id="XP_006817246.1">
    <property type="nucleotide sequence ID" value="XM_006817183.1"/>
</dbReference>
<evidence type="ECO:0000313" key="1">
    <source>
        <dbReference type="Proteomes" id="UP000694865"/>
    </source>
</evidence>
<organism evidence="1 2">
    <name type="scientific">Saccoglossus kowalevskii</name>
    <name type="common">Acorn worm</name>
    <dbReference type="NCBI Taxonomy" id="10224"/>
    <lineage>
        <taxon>Eukaryota</taxon>
        <taxon>Metazoa</taxon>
        <taxon>Hemichordata</taxon>
        <taxon>Enteropneusta</taxon>
        <taxon>Harrimaniidae</taxon>
        <taxon>Saccoglossus</taxon>
    </lineage>
</organism>
<sequence length="186" mass="21322">MIMSTDDVDDCQQISIEIRRCKQQTDAVSRVTAKFTRLQVITCVISEISSETCTEKLESTLEGFCSILATSQQCWLQCTEESDRLLEAYNDLVITLINYANLPTEKTNEDEVDTEDLIKYIPNKASFVFKTFTVVLNHLCALSDDDEQLHFNKSFIRTNAADFMILSARHAEIHHWSNEITRQQSL</sequence>
<feature type="non-terminal residue" evidence="2">
    <location>
        <position position="186"/>
    </location>
</feature>
<protein>
    <submittedName>
        <fullName evidence="2">Uncharacterized protein LOC102806442</fullName>
    </submittedName>
</protein>
<reference evidence="2" key="1">
    <citation type="submission" date="2025-08" db="UniProtKB">
        <authorList>
            <consortium name="RefSeq"/>
        </authorList>
    </citation>
    <scope>IDENTIFICATION</scope>
    <source>
        <tissue evidence="2">Testes</tissue>
    </source>
</reference>